<evidence type="ECO:0000259" key="3">
    <source>
        <dbReference type="Pfam" id="PF00561"/>
    </source>
</evidence>
<dbReference type="InterPro" id="IPR029058">
    <property type="entry name" value="AB_hydrolase_fold"/>
</dbReference>
<reference evidence="4" key="1">
    <citation type="journal article" date="2021" name="Nat. Commun.">
        <title>Genetic determinants of endophytism in the Arabidopsis root mycobiome.</title>
        <authorList>
            <person name="Mesny F."/>
            <person name="Miyauchi S."/>
            <person name="Thiergart T."/>
            <person name="Pickel B."/>
            <person name="Atanasova L."/>
            <person name="Karlsson M."/>
            <person name="Huettel B."/>
            <person name="Barry K.W."/>
            <person name="Haridas S."/>
            <person name="Chen C."/>
            <person name="Bauer D."/>
            <person name="Andreopoulos W."/>
            <person name="Pangilinan J."/>
            <person name="LaButti K."/>
            <person name="Riley R."/>
            <person name="Lipzen A."/>
            <person name="Clum A."/>
            <person name="Drula E."/>
            <person name="Henrissat B."/>
            <person name="Kohler A."/>
            <person name="Grigoriev I.V."/>
            <person name="Martin F.M."/>
            <person name="Hacquard S."/>
        </authorList>
    </citation>
    <scope>NUCLEOTIDE SEQUENCE</scope>
    <source>
        <strain evidence="4">MPI-CAGE-AT-0021</strain>
    </source>
</reference>
<proteinExistence type="inferred from homology"/>
<name>A0A9P9IUY0_9HYPO</name>
<dbReference type="PRINTS" id="PR00412">
    <property type="entry name" value="EPOXHYDRLASE"/>
</dbReference>
<gene>
    <name evidence="4" type="ORF">B0J13DRAFT_587181</name>
</gene>
<dbReference type="Proteomes" id="UP000717696">
    <property type="component" value="Unassembled WGS sequence"/>
</dbReference>
<dbReference type="Pfam" id="PF00561">
    <property type="entry name" value="Abhydrolase_1"/>
    <property type="match status" value="1"/>
</dbReference>
<dbReference type="InterPro" id="IPR000639">
    <property type="entry name" value="Epox_hydrolase-like"/>
</dbReference>
<evidence type="ECO:0000256" key="2">
    <source>
        <dbReference type="ARBA" id="ARBA00038334"/>
    </source>
</evidence>
<evidence type="ECO:0000313" key="5">
    <source>
        <dbReference type="Proteomes" id="UP000717696"/>
    </source>
</evidence>
<dbReference type="GO" id="GO:0016787">
    <property type="term" value="F:hydrolase activity"/>
    <property type="evidence" value="ECO:0007669"/>
    <property type="project" value="UniProtKB-KW"/>
</dbReference>
<accession>A0A9P9IUY0</accession>
<dbReference type="EMBL" id="JAGMUU010000017">
    <property type="protein sequence ID" value="KAH7134462.1"/>
    <property type="molecule type" value="Genomic_DNA"/>
</dbReference>
<dbReference type="PRINTS" id="PR00111">
    <property type="entry name" value="ABHYDROLASE"/>
</dbReference>
<dbReference type="SUPFAM" id="SSF53474">
    <property type="entry name" value="alpha/beta-Hydrolases"/>
    <property type="match status" value="1"/>
</dbReference>
<dbReference type="PANTHER" id="PTHR43329">
    <property type="entry name" value="EPOXIDE HYDROLASE"/>
    <property type="match status" value="1"/>
</dbReference>
<keyword evidence="1 4" id="KW-0378">Hydrolase</keyword>
<protein>
    <submittedName>
        <fullName evidence="4">Alpha/Beta hydrolase protein</fullName>
    </submittedName>
</protein>
<evidence type="ECO:0000313" key="4">
    <source>
        <dbReference type="EMBL" id="KAH7134462.1"/>
    </source>
</evidence>
<organism evidence="4 5">
    <name type="scientific">Dactylonectria estremocensis</name>
    <dbReference type="NCBI Taxonomy" id="1079267"/>
    <lineage>
        <taxon>Eukaryota</taxon>
        <taxon>Fungi</taxon>
        <taxon>Dikarya</taxon>
        <taxon>Ascomycota</taxon>
        <taxon>Pezizomycotina</taxon>
        <taxon>Sordariomycetes</taxon>
        <taxon>Hypocreomycetidae</taxon>
        <taxon>Hypocreales</taxon>
        <taxon>Nectriaceae</taxon>
        <taxon>Dactylonectria</taxon>
    </lineage>
</organism>
<feature type="domain" description="AB hydrolase-1" evidence="3">
    <location>
        <begin position="39"/>
        <end position="314"/>
    </location>
</feature>
<dbReference type="OrthoDB" id="408373at2759"/>
<dbReference type="Gene3D" id="3.40.50.1820">
    <property type="entry name" value="alpha/beta hydrolase"/>
    <property type="match status" value="1"/>
</dbReference>
<dbReference type="InterPro" id="IPR000073">
    <property type="entry name" value="AB_hydrolase_1"/>
</dbReference>
<comment type="similarity">
    <text evidence="2">Belongs to the AB hydrolase superfamily. Epoxide hydrolase family.</text>
</comment>
<comment type="caution">
    <text evidence="4">The sequence shown here is derived from an EMBL/GenBank/DDBJ whole genome shotgun (WGS) entry which is preliminary data.</text>
</comment>
<sequence>MAPDKLIPNDPRVSYRTAELHTGTYKFMVGEPQGPPIATMILIHGFPDLGLGWRFQVPYFMSLGFRVVVPDMLGYGGTDRPDAFEEYTFKKVSADIKRLAEIVCGGKIILGGHDWGGAVVWRTALWYPDLIQGVFSLTFPYLPPNSTYVDLEDNIASDQLTYMGYQLQFRGPEVEGRTQGPEKVRQFLNAMLGGLDSNGEYGFSTAEGILFDTLPHLGRTQLLSEEELDYYTEQTLAHGSPELRGPLNWYRTRQVNFQDELPLAGKEHKFEMPALFISAKDDAALPPEMSLGMEKHFVNLTRAELNNSSHWILIHTPDEVNQRVAKWADKVLGGALNLPL</sequence>
<dbReference type="AlphaFoldDB" id="A0A9P9IUY0"/>
<evidence type="ECO:0000256" key="1">
    <source>
        <dbReference type="ARBA" id="ARBA00022801"/>
    </source>
</evidence>
<keyword evidence="5" id="KW-1185">Reference proteome</keyword>